<evidence type="ECO:0000313" key="5">
    <source>
        <dbReference type="EMBL" id="MFC3126896.1"/>
    </source>
</evidence>
<evidence type="ECO:0000313" key="6">
    <source>
        <dbReference type="Proteomes" id="UP001595593"/>
    </source>
</evidence>
<dbReference type="InterPro" id="IPR011980">
    <property type="entry name" value="CntA-like"/>
</dbReference>
<dbReference type="Proteomes" id="UP001595593">
    <property type="component" value="Unassembled WGS sequence"/>
</dbReference>
<dbReference type="PIRSF" id="PIRSF002741">
    <property type="entry name" value="MppA"/>
    <property type="match status" value="1"/>
</dbReference>
<dbReference type="PANTHER" id="PTHR30290">
    <property type="entry name" value="PERIPLASMIC BINDING COMPONENT OF ABC TRANSPORTER"/>
    <property type="match status" value="1"/>
</dbReference>
<evidence type="ECO:0000256" key="1">
    <source>
        <dbReference type="ARBA" id="ARBA00004418"/>
    </source>
</evidence>
<dbReference type="InterPro" id="IPR039424">
    <property type="entry name" value="SBP_5"/>
</dbReference>
<comment type="subcellular location">
    <subcellularLocation>
        <location evidence="1">Periplasm</location>
    </subcellularLocation>
</comment>
<gene>
    <name evidence="5" type="primary">nikA</name>
    <name evidence="5" type="ORF">ACFOD4_17660</name>
</gene>
<reference evidence="6" key="1">
    <citation type="journal article" date="2019" name="Int. J. Syst. Evol. Microbiol.">
        <title>The Global Catalogue of Microorganisms (GCM) 10K type strain sequencing project: providing services to taxonomists for standard genome sequencing and annotation.</title>
        <authorList>
            <consortium name="The Broad Institute Genomics Platform"/>
            <consortium name="The Broad Institute Genome Sequencing Center for Infectious Disease"/>
            <person name="Wu L."/>
            <person name="Ma J."/>
        </authorList>
    </citation>
    <scope>NUCLEOTIDE SEQUENCE [LARGE SCALE GENOMIC DNA]</scope>
    <source>
        <strain evidence="6">KCTC 52094</strain>
    </source>
</reference>
<evidence type="ECO:0000256" key="3">
    <source>
        <dbReference type="SAM" id="SignalP"/>
    </source>
</evidence>
<comment type="caution">
    <text evidence="5">The sequence shown here is derived from an EMBL/GenBank/DDBJ whole genome shotgun (WGS) entry which is preliminary data.</text>
</comment>
<dbReference type="Pfam" id="PF00496">
    <property type="entry name" value="SBP_bac_5"/>
    <property type="match status" value="1"/>
</dbReference>
<keyword evidence="3" id="KW-0732">Signal</keyword>
<feature type="chain" id="PRO_5045730438" evidence="3">
    <location>
        <begin position="22"/>
        <end position="513"/>
    </location>
</feature>
<protein>
    <submittedName>
        <fullName evidence="5">Nickel ABC transporter substrate-binding protein</fullName>
    </submittedName>
</protein>
<feature type="signal peptide" evidence="3">
    <location>
        <begin position="1"/>
        <end position="21"/>
    </location>
</feature>
<proteinExistence type="inferred from homology"/>
<dbReference type="InterPro" id="IPR030678">
    <property type="entry name" value="Peptide/Ni-bd"/>
</dbReference>
<dbReference type="Gene3D" id="3.10.105.10">
    <property type="entry name" value="Dipeptide-binding Protein, Domain 3"/>
    <property type="match status" value="1"/>
</dbReference>
<dbReference type="PANTHER" id="PTHR30290:SF37">
    <property type="entry name" value="NICKEL-BINDING PERIPLASMIC PROTEIN"/>
    <property type="match status" value="1"/>
</dbReference>
<evidence type="ECO:0000259" key="4">
    <source>
        <dbReference type="Pfam" id="PF00496"/>
    </source>
</evidence>
<dbReference type="SUPFAM" id="SSF53850">
    <property type="entry name" value="Periplasmic binding protein-like II"/>
    <property type="match status" value="1"/>
</dbReference>
<sequence length="513" mass="55907">MLRRSLLAAAALPFLPRFPEAAPGATITFSWPVHAGPLHPHRYSPNQIYAQSMLYEPLVRYVEGGEIAPALATSWRQEGRDSIFTLRPGVRFTDGTPFDAAAVVANVEAVLRQRDKHAWLDLIAQIQGAEAIDDATVRLRFRNAYYPTLQELALVRPLRFASPAVLRPDGEITAPVGTGPWLLAEMRRGQHDLFTRNNGYWGGAPKPARILVKVVADPNTRALALETGEIDLAYGADQLDADSFRRLAADPRFTAAISPPLATRLLALNSGLAPTDALPVRQAIARGINRDALVRHVLLDTEPAAATLFAESMPYCRLGLTAPPFDPAAAAALLEGAGWTLSPGGRVRRKAGRDLALDLCFTGSDALQKAAAEAVQGDLARIGIAVSPKGEDAATVYGRQRSGEFGMIFADTWGAPYDPHAFLGSMRQPAHADYQAQRGLPMKPEIDRRITAVLTSTDEAARAADYRWLLTTLHEQAVYFPISFLTNKLLHRKSLGTIPFGDTRYEIPFERIG</sequence>
<dbReference type="CDD" id="cd08489">
    <property type="entry name" value="PBP2_NikA"/>
    <property type="match status" value="1"/>
</dbReference>
<dbReference type="InterPro" id="IPR000914">
    <property type="entry name" value="SBP_5_dom"/>
</dbReference>
<feature type="domain" description="Solute-binding protein family 5" evidence="4">
    <location>
        <begin position="66"/>
        <end position="431"/>
    </location>
</feature>
<dbReference type="RefSeq" id="WP_379598513.1">
    <property type="nucleotide sequence ID" value="NZ_JBHRTN010000018.1"/>
</dbReference>
<evidence type="ECO:0000256" key="2">
    <source>
        <dbReference type="ARBA" id="ARBA00005695"/>
    </source>
</evidence>
<dbReference type="Gene3D" id="3.40.190.10">
    <property type="entry name" value="Periplasmic binding protein-like II"/>
    <property type="match status" value="1"/>
</dbReference>
<dbReference type="NCBIfam" id="TIGR02294">
    <property type="entry name" value="nickel_nikA"/>
    <property type="match status" value="1"/>
</dbReference>
<dbReference type="EMBL" id="JBHRTN010000018">
    <property type="protein sequence ID" value="MFC3126896.1"/>
    <property type="molecule type" value="Genomic_DNA"/>
</dbReference>
<organism evidence="5 6">
    <name type="scientific">Teichococcus globiformis</name>
    <dbReference type="NCBI Taxonomy" id="2307229"/>
    <lineage>
        <taxon>Bacteria</taxon>
        <taxon>Pseudomonadati</taxon>
        <taxon>Pseudomonadota</taxon>
        <taxon>Alphaproteobacteria</taxon>
        <taxon>Acetobacterales</taxon>
        <taxon>Roseomonadaceae</taxon>
        <taxon>Roseomonas</taxon>
    </lineage>
</organism>
<comment type="similarity">
    <text evidence="2">Belongs to the bacterial solute-binding protein 5 family.</text>
</comment>
<name>A0ABV7G8F0_9PROT</name>
<accession>A0ABV7G8F0</accession>
<keyword evidence="6" id="KW-1185">Reference proteome</keyword>